<evidence type="ECO:0000313" key="4">
    <source>
        <dbReference type="Proteomes" id="UP001189429"/>
    </source>
</evidence>
<protein>
    <submittedName>
        <fullName evidence="3">Uncharacterized protein</fullName>
    </submittedName>
</protein>
<feature type="region of interest" description="Disordered" evidence="1">
    <location>
        <begin position="118"/>
        <end position="169"/>
    </location>
</feature>
<keyword evidence="4" id="KW-1185">Reference proteome</keyword>
<keyword evidence="2" id="KW-1133">Transmembrane helix</keyword>
<feature type="non-terminal residue" evidence="3">
    <location>
        <position position="1"/>
    </location>
</feature>
<keyword evidence="2" id="KW-0812">Transmembrane</keyword>
<comment type="caution">
    <text evidence="3">The sequence shown here is derived from an EMBL/GenBank/DDBJ whole genome shotgun (WGS) entry which is preliminary data.</text>
</comment>
<proteinExistence type="predicted"/>
<organism evidence="3 4">
    <name type="scientific">Prorocentrum cordatum</name>
    <dbReference type="NCBI Taxonomy" id="2364126"/>
    <lineage>
        <taxon>Eukaryota</taxon>
        <taxon>Sar</taxon>
        <taxon>Alveolata</taxon>
        <taxon>Dinophyceae</taxon>
        <taxon>Prorocentrales</taxon>
        <taxon>Prorocentraceae</taxon>
        <taxon>Prorocentrum</taxon>
    </lineage>
</organism>
<name>A0ABN9UQU1_9DINO</name>
<evidence type="ECO:0000256" key="1">
    <source>
        <dbReference type="SAM" id="MobiDB-lite"/>
    </source>
</evidence>
<dbReference type="Proteomes" id="UP001189429">
    <property type="component" value="Unassembled WGS sequence"/>
</dbReference>
<reference evidence="3" key="1">
    <citation type="submission" date="2023-10" db="EMBL/GenBank/DDBJ databases">
        <authorList>
            <person name="Chen Y."/>
            <person name="Shah S."/>
            <person name="Dougan E. K."/>
            <person name="Thang M."/>
            <person name="Chan C."/>
        </authorList>
    </citation>
    <scope>NUCLEOTIDE SEQUENCE [LARGE SCALE GENOMIC DNA]</scope>
</reference>
<accession>A0ABN9UQU1</accession>
<keyword evidence="2" id="KW-0472">Membrane</keyword>
<sequence length="169" mass="17962">AAPTSAPAPGAASSFPSWFPWLPEWLGLFLLAVAAGALVAALRGTPLWTWPPQADGEASPSRRKSRQKPAAEKRWRGSPRSLEANDRSAAAGPNRCARTPLEASRVPSWVLASQAPPAQQPQAWLAGQAAHPDVPANDAASPHDYQVTPMRMRTPSPYGAARAHMKPPV</sequence>
<feature type="transmembrane region" description="Helical" evidence="2">
    <location>
        <begin position="25"/>
        <end position="42"/>
    </location>
</feature>
<evidence type="ECO:0000256" key="2">
    <source>
        <dbReference type="SAM" id="Phobius"/>
    </source>
</evidence>
<evidence type="ECO:0000313" key="3">
    <source>
        <dbReference type="EMBL" id="CAK0862365.1"/>
    </source>
</evidence>
<dbReference type="EMBL" id="CAUYUJ010016154">
    <property type="protein sequence ID" value="CAK0862365.1"/>
    <property type="molecule type" value="Genomic_DNA"/>
</dbReference>
<feature type="compositionally biased region" description="Low complexity" evidence="1">
    <location>
        <begin position="118"/>
        <end position="130"/>
    </location>
</feature>
<feature type="region of interest" description="Disordered" evidence="1">
    <location>
        <begin position="49"/>
        <end position="99"/>
    </location>
</feature>
<gene>
    <name evidence="3" type="ORF">PCOR1329_LOCUS50801</name>
</gene>